<comment type="caution">
    <text evidence="4">The sequence shown here is derived from an EMBL/GenBank/DDBJ whole genome shotgun (WGS) entry which is preliminary data.</text>
</comment>
<name>A0ABQ5YBH2_9NEIS</name>
<evidence type="ECO:0000256" key="1">
    <source>
        <dbReference type="SAM" id="MobiDB-lite"/>
    </source>
</evidence>
<dbReference type="SUPFAM" id="SSF46565">
    <property type="entry name" value="Chaperone J-domain"/>
    <property type="match status" value="1"/>
</dbReference>
<keyword evidence="2" id="KW-1133">Transmembrane helix</keyword>
<dbReference type="PROSITE" id="PS50076">
    <property type="entry name" value="DNAJ_2"/>
    <property type="match status" value="1"/>
</dbReference>
<evidence type="ECO:0000256" key="2">
    <source>
        <dbReference type="SAM" id="Phobius"/>
    </source>
</evidence>
<feature type="region of interest" description="Disordered" evidence="1">
    <location>
        <begin position="199"/>
        <end position="235"/>
    </location>
</feature>
<dbReference type="InterPro" id="IPR001623">
    <property type="entry name" value="DnaJ_domain"/>
</dbReference>
<dbReference type="InterPro" id="IPR036869">
    <property type="entry name" value="J_dom_sf"/>
</dbReference>
<keyword evidence="2" id="KW-0812">Transmembrane</keyword>
<dbReference type="Proteomes" id="UP001156706">
    <property type="component" value="Unassembled WGS sequence"/>
</dbReference>
<gene>
    <name evidence="4" type="ORF">GCM10007907_10950</name>
</gene>
<dbReference type="Gene3D" id="1.10.287.110">
    <property type="entry name" value="DnaJ domain"/>
    <property type="match status" value="1"/>
</dbReference>
<protein>
    <recommendedName>
        <fullName evidence="3">J domain-containing protein</fullName>
    </recommendedName>
</protein>
<feature type="transmembrane region" description="Helical" evidence="2">
    <location>
        <begin position="100"/>
        <end position="120"/>
    </location>
</feature>
<feature type="domain" description="J" evidence="3">
    <location>
        <begin position="8"/>
        <end position="71"/>
    </location>
</feature>
<evidence type="ECO:0000259" key="3">
    <source>
        <dbReference type="PROSITE" id="PS50076"/>
    </source>
</evidence>
<keyword evidence="2" id="KW-0472">Membrane</keyword>
<reference evidence="5" key="1">
    <citation type="journal article" date="2019" name="Int. J. Syst. Evol. Microbiol.">
        <title>The Global Catalogue of Microorganisms (GCM) 10K type strain sequencing project: providing services to taxonomists for standard genome sequencing and annotation.</title>
        <authorList>
            <consortium name="The Broad Institute Genomics Platform"/>
            <consortium name="The Broad Institute Genome Sequencing Center for Infectious Disease"/>
            <person name="Wu L."/>
            <person name="Ma J."/>
        </authorList>
    </citation>
    <scope>NUCLEOTIDE SEQUENCE [LARGE SCALE GENOMIC DNA]</scope>
    <source>
        <strain evidence="5">NBRC 110044</strain>
    </source>
</reference>
<proteinExistence type="predicted"/>
<organism evidence="4 5">
    <name type="scientific">Chitinimonas prasina</name>
    <dbReference type="NCBI Taxonomy" id="1434937"/>
    <lineage>
        <taxon>Bacteria</taxon>
        <taxon>Pseudomonadati</taxon>
        <taxon>Pseudomonadota</taxon>
        <taxon>Betaproteobacteria</taxon>
        <taxon>Neisseriales</taxon>
        <taxon>Chitinibacteraceae</taxon>
        <taxon>Chitinimonas</taxon>
    </lineage>
</organism>
<sequence>MSHTQGKTYYSLLGVGPQASQAELDAAFIAMQKVLAEVVDSRVRESRLQKLEEVYQLLSNPLRRSVYDASLQAGQAQRVLLHSEPAPSVRTSHSLGSNPLIKVGVGLLGLLVVGYLYFAWRQQATLDAYQANVKAMQERALSMQQEAIRRASEQEAAVMASERYAEDGMETAEQRAARLAIEARDREYADWNRKVSREYERAQDEKERNEARKRSEREREERERDRQRERDEADAIARLERERQAMFNRLLSERRYYQARELAKTQSEFDRIKYAEKYGR</sequence>
<dbReference type="EMBL" id="BSOG01000001">
    <property type="protein sequence ID" value="GLR12305.1"/>
    <property type="molecule type" value="Genomic_DNA"/>
</dbReference>
<dbReference type="RefSeq" id="WP_284195433.1">
    <property type="nucleotide sequence ID" value="NZ_BSOG01000001.1"/>
</dbReference>
<keyword evidence="5" id="KW-1185">Reference proteome</keyword>
<evidence type="ECO:0000313" key="5">
    <source>
        <dbReference type="Proteomes" id="UP001156706"/>
    </source>
</evidence>
<accession>A0ABQ5YBH2</accession>
<evidence type="ECO:0000313" key="4">
    <source>
        <dbReference type="EMBL" id="GLR12305.1"/>
    </source>
</evidence>